<keyword evidence="3" id="KW-0520">NAD</keyword>
<dbReference type="SUPFAM" id="SSF52467">
    <property type="entry name" value="DHS-like NAD/FAD-binding domain"/>
    <property type="match status" value="1"/>
</dbReference>
<dbReference type="OrthoDB" id="9800582at2"/>
<dbReference type="Gene3D" id="3.40.50.1220">
    <property type="entry name" value="TPP-binding domain"/>
    <property type="match status" value="1"/>
</dbReference>
<dbReference type="NCBIfam" id="NF001752">
    <property type="entry name" value="PRK00481.1-1"/>
    <property type="match status" value="1"/>
</dbReference>
<dbReference type="Pfam" id="PF02146">
    <property type="entry name" value="SIR2"/>
    <property type="match status" value="1"/>
</dbReference>
<dbReference type="EMBL" id="FO681347">
    <property type="protein sequence ID" value="CCV63966.1"/>
    <property type="molecule type" value="Genomic_DNA"/>
</dbReference>
<evidence type="ECO:0000259" key="5">
    <source>
        <dbReference type="PROSITE" id="PS50305"/>
    </source>
</evidence>
<sequence length="240" mass="27143">MDIKELERIIKESKYIVFFGGAGVSTESGLKDFRGDTGLYKEKYMNITPEVILSHSYFVKNTEDFFEYYKEVFLRPRVNPNAAHKVLAQLEKMGKLKSIITQNIDNLHQEAGSKKVIELHGSVYRNYAIDTKERYDGIDVILKSEGVPKTADGQIIRPDVILYEEPLNQKTIDDAINEIKKADCLIVAGTSLVVYPAAGLLRHFNGKYLIGINRNLIDVPYFIKGDIGKVLSQINLEALK</sequence>
<dbReference type="Proteomes" id="UP000032740">
    <property type="component" value="Chromosome"/>
</dbReference>
<gene>
    <name evidence="6" type="primary">npdA</name>
    <name evidence="6" type="ORF">BN85403890</name>
</gene>
<dbReference type="Gene3D" id="3.30.1600.10">
    <property type="entry name" value="SIR2/SIRT2 'Small Domain"/>
    <property type="match status" value="1"/>
</dbReference>
<dbReference type="PANTHER" id="PTHR11085">
    <property type="entry name" value="NAD-DEPENDENT PROTEIN DEACYLASE SIRTUIN-5, MITOCHONDRIAL-RELATED"/>
    <property type="match status" value="1"/>
</dbReference>
<evidence type="ECO:0000256" key="4">
    <source>
        <dbReference type="PROSITE-ProRule" id="PRU00236"/>
    </source>
</evidence>
<protein>
    <recommendedName>
        <fullName evidence="1">protein acetyllysine N-acetyltransferase</fullName>
        <ecNumber evidence="1">2.3.1.286</ecNumber>
    </recommendedName>
</protein>
<name>U4KR96_ALTPJ</name>
<dbReference type="InterPro" id="IPR029035">
    <property type="entry name" value="DHS-like_NAD/FAD-binding_dom"/>
</dbReference>
<dbReference type="PANTHER" id="PTHR11085:SF4">
    <property type="entry name" value="NAD-DEPENDENT PROTEIN DEACYLASE"/>
    <property type="match status" value="1"/>
</dbReference>
<dbReference type="HOGENOM" id="CLU_023643_3_0_14"/>
<dbReference type="GO" id="GO:0017136">
    <property type="term" value="F:histone deacetylase activity, NAD-dependent"/>
    <property type="evidence" value="ECO:0007669"/>
    <property type="project" value="TreeGrafter"/>
</dbReference>
<comment type="caution">
    <text evidence="4">Lacks conserved residue(s) required for the propagation of feature annotation.</text>
</comment>
<dbReference type="InterPro" id="IPR026590">
    <property type="entry name" value="Ssirtuin_cat_dom"/>
</dbReference>
<dbReference type="GO" id="GO:0070403">
    <property type="term" value="F:NAD+ binding"/>
    <property type="evidence" value="ECO:0007669"/>
    <property type="project" value="InterPro"/>
</dbReference>
<accession>U4KR96</accession>
<keyword evidence="7" id="KW-1185">Reference proteome</keyword>
<dbReference type="EC" id="2.3.1.286" evidence="1"/>
<dbReference type="RefSeq" id="WP_026656812.1">
    <property type="nucleotide sequence ID" value="NC_022538.1"/>
</dbReference>
<evidence type="ECO:0000256" key="3">
    <source>
        <dbReference type="ARBA" id="ARBA00023027"/>
    </source>
</evidence>
<dbReference type="InterPro" id="IPR026591">
    <property type="entry name" value="Sirtuin_cat_small_dom_sf"/>
</dbReference>
<dbReference type="InterPro" id="IPR003000">
    <property type="entry name" value="Sirtuin"/>
</dbReference>
<evidence type="ECO:0000256" key="1">
    <source>
        <dbReference type="ARBA" id="ARBA00012928"/>
    </source>
</evidence>
<dbReference type="AlphaFoldDB" id="U4KR96"/>
<dbReference type="STRING" id="1318466.BN85403890"/>
<dbReference type="InterPro" id="IPR050134">
    <property type="entry name" value="NAD-dep_sirtuin_deacylases"/>
</dbReference>
<dbReference type="KEGG" id="apal:BN85403890"/>
<keyword evidence="2" id="KW-0808">Transferase</keyword>
<evidence type="ECO:0000313" key="7">
    <source>
        <dbReference type="Proteomes" id="UP000032740"/>
    </source>
</evidence>
<dbReference type="PROSITE" id="PS50305">
    <property type="entry name" value="SIRTUIN"/>
    <property type="match status" value="1"/>
</dbReference>
<evidence type="ECO:0000313" key="6">
    <source>
        <dbReference type="EMBL" id="CCV63966.1"/>
    </source>
</evidence>
<feature type="domain" description="Deacetylase sirtuin-type" evidence="5">
    <location>
        <begin position="1"/>
        <end position="240"/>
    </location>
</feature>
<proteinExistence type="predicted"/>
<organism evidence="6 7">
    <name type="scientific">Alteracholeplasma palmae (strain ATCC 49389 / J233)</name>
    <name type="common">Acholeplasma palmae</name>
    <dbReference type="NCBI Taxonomy" id="1318466"/>
    <lineage>
        <taxon>Bacteria</taxon>
        <taxon>Bacillati</taxon>
        <taxon>Mycoplasmatota</taxon>
        <taxon>Mollicutes</taxon>
        <taxon>Acholeplasmatales</taxon>
        <taxon>Acholeplasmataceae</taxon>
        <taxon>Acholeplasma</taxon>
    </lineage>
</organism>
<reference evidence="6 7" key="1">
    <citation type="journal article" date="2013" name="J. Mol. Microbiol. Biotechnol.">
        <title>Analysis of the Complete Genomes of Acholeplasma brassicae , A. palmae and A. laidlawii and Their Comparison to the Obligate Parasites from ' Candidatus Phytoplasma'.</title>
        <authorList>
            <person name="Kube M."/>
            <person name="Siewert C."/>
            <person name="Migdoll A.M."/>
            <person name="Duduk B."/>
            <person name="Holz S."/>
            <person name="Rabus R."/>
            <person name="Seemuller E."/>
            <person name="Mitrovic J."/>
            <person name="Muller I."/>
            <person name="Buttner C."/>
            <person name="Reinhardt R."/>
        </authorList>
    </citation>
    <scope>NUCLEOTIDE SEQUENCE [LARGE SCALE GENOMIC DNA]</scope>
    <source>
        <strain evidence="6 7">J233</strain>
    </source>
</reference>
<evidence type="ECO:0000256" key="2">
    <source>
        <dbReference type="ARBA" id="ARBA00022679"/>
    </source>
</evidence>